<name>A0A9P6E762_9AGAR</name>
<dbReference type="Proteomes" id="UP000807306">
    <property type="component" value="Unassembled WGS sequence"/>
</dbReference>
<feature type="region of interest" description="Disordered" evidence="1">
    <location>
        <begin position="252"/>
        <end position="322"/>
    </location>
</feature>
<keyword evidence="3" id="KW-1185">Reference proteome</keyword>
<dbReference type="AlphaFoldDB" id="A0A9P6E762"/>
<dbReference type="EMBL" id="MU157911">
    <property type="protein sequence ID" value="KAF9523725.1"/>
    <property type="molecule type" value="Genomic_DNA"/>
</dbReference>
<feature type="compositionally biased region" description="Basic and acidic residues" evidence="1">
    <location>
        <begin position="310"/>
        <end position="322"/>
    </location>
</feature>
<gene>
    <name evidence="2" type="ORF">CPB83DRAFT_655704</name>
</gene>
<organism evidence="2 3">
    <name type="scientific">Crepidotus variabilis</name>
    <dbReference type="NCBI Taxonomy" id="179855"/>
    <lineage>
        <taxon>Eukaryota</taxon>
        <taxon>Fungi</taxon>
        <taxon>Dikarya</taxon>
        <taxon>Basidiomycota</taxon>
        <taxon>Agaricomycotina</taxon>
        <taxon>Agaricomycetes</taxon>
        <taxon>Agaricomycetidae</taxon>
        <taxon>Agaricales</taxon>
        <taxon>Agaricineae</taxon>
        <taxon>Crepidotaceae</taxon>
        <taxon>Crepidotus</taxon>
    </lineage>
</organism>
<proteinExistence type="predicted"/>
<feature type="compositionally biased region" description="Polar residues" evidence="1">
    <location>
        <begin position="100"/>
        <end position="118"/>
    </location>
</feature>
<feature type="compositionally biased region" description="Basic and acidic residues" evidence="1">
    <location>
        <begin position="286"/>
        <end position="302"/>
    </location>
</feature>
<sequence length="322" mass="35914">MLVAGILLFLCALGLGIFLLRLRRAKRGRSARGLEDKSGFQPSTHDQKLPLRWRDDPEIQVVHGGAPLISKQTHQHKIYAGLSTKDIDDHDAREHLINHHSFNGTTPVTSPSPNSRTSFNQLAPLSIPNSQNQQLLSMPDPLPAKRDSVDSTFSDRSVSIYSQPSAMLSRGPSVASKLTRSKTHRATESIPPVPNLPSYLKNPTTEFSTTMPAQLPVDDDAFIFRSTLSHDRSDSNDGLERQSTLVISNLLKTRNKRSQSPESSPPSSPVSQIERSDSIKPPMEPPVKEPYGRRVRRLRQELSDTLMQEANEKEPSWEVPLR</sequence>
<evidence type="ECO:0000256" key="1">
    <source>
        <dbReference type="SAM" id="MobiDB-lite"/>
    </source>
</evidence>
<evidence type="ECO:0000313" key="3">
    <source>
        <dbReference type="Proteomes" id="UP000807306"/>
    </source>
</evidence>
<feature type="region of interest" description="Disordered" evidence="1">
    <location>
        <begin position="131"/>
        <end position="151"/>
    </location>
</feature>
<feature type="region of interest" description="Disordered" evidence="1">
    <location>
        <begin position="99"/>
        <end position="118"/>
    </location>
</feature>
<evidence type="ECO:0000313" key="2">
    <source>
        <dbReference type="EMBL" id="KAF9523725.1"/>
    </source>
</evidence>
<feature type="region of interest" description="Disordered" evidence="1">
    <location>
        <begin position="164"/>
        <end position="205"/>
    </location>
</feature>
<protein>
    <submittedName>
        <fullName evidence="2">Uncharacterized protein</fullName>
    </submittedName>
</protein>
<reference evidence="2" key="1">
    <citation type="submission" date="2020-11" db="EMBL/GenBank/DDBJ databases">
        <authorList>
            <consortium name="DOE Joint Genome Institute"/>
            <person name="Ahrendt S."/>
            <person name="Riley R."/>
            <person name="Andreopoulos W."/>
            <person name="Labutti K."/>
            <person name="Pangilinan J."/>
            <person name="Ruiz-Duenas F.J."/>
            <person name="Barrasa J.M."/>
            <person name="Sanchez-Garcia M."/>
            <person name="Camarero S."/>
            <person name="Miyauchi S."/>
            <person name="Serrano A."/>
            <person name="Linde D."/>
            <person name="Babiker R."/>
            <person name="Drula E."/>
            <person name="Ayuso-Fernandez I."/>
            <person name="Pacheco R."/>
            <person name="Padilla G."/>
            <person name="Ferreira P."/>
            <person name="Barriuso J."/>
            <person name="Kellner H."/>
            <person name="Castanera R."/>
            <person name="Alfaro M."/>
            <person name="Ramirez L."/>
            <person name="Pisabarro A.G."/>
            <person name="Kuo A."/>
            <person name="Tritt A."/>
            <person name="Lipzen A."/>
            <person name="He G."/>
            <person name="Yan M."/>
            <person name="Ng V."/>
            <person name="Cullen D."/>
            <person name="Martin F."/>
            <person name="Rosso M.-N."/>
            <person name="Henrissat B."/>
            <person name="Hibbett D."/>
            <person name="Martinez A.T."/>
            <person name="Grigoriev I.V."/>
        </authorList>
    </citation>
    <scope>NUCLEOTIDE SEQUENCE</scope>
    <source>
        <strain evidence="2">CBS 506.95</strain>
    </source>
</reference>
<accession>A0A9P6E762</accession>
<comment type="caution">
    <text evidence="2">The sequence shown here is derived from an EMBL/GenBank/DDBJ whole genome shotgun (WGS) entry which is preliminary data.</text>
</comment>